<feature type="compositionally biased region" description="Basic and acidic residues" evidence="2">
    <location>
        <begin position="366"/>
        <end position="377"/>
    </location>
</feature>
<organism evidence="3 4">
    <name type="scientific">Nosema bombycis (strain CQ1 / CVCC 102059)</name>
    <name type="common">Microsporidian parasite</name>
    <name type="synonym">Pebrine of silkworm</name>
    <dbReference type="NCBI Taxonomy" id="578461"/>
    <lineage>
        <taxon>Eukaryota</taxon>
        <taxon>Fungi</taxon>
        <taxon>Fungi incertae sedis</taxon>
        <taxon>Microsporidia</taxon>
        <taxon>Nosematidae</taxon>
        <taxon>Nosema</taxon>
    </lineage>
</organism>
<name>R0MAH2_NOSB1</name>
<gene>
    <name evidence="3" type="ORF">NBO_11g0017</name>
</gene>
<dbReference type="AlphaFoldDB" id="R0MAH2"/>
<feature type="coiled-coil region" evidence="1">
    <location>
        <begin position="444"/>
        <end position="478"/>
    </location>
</feature>
<keyword evidence="4" id="KW-1185">Reference proteome</keyword>
<dbReference type="VEuPathDB" id="MicrosporidiaDB:NBO_11g0017"/>
<dbReference type="Proteomes" id="UP000016927">
    <property type="component" value="Unassembled WGS sequence"/>
</dbReference>
<sequence>MNLKEEFQDYLYQIQNELLKNTSSPLYSHLLKDFMNDSDKFMSFYDFIMNSQEVYDFKIYKGLLGPLNSFGFYAEIGEVYNKMIKIVTEGCVKVDDKDYTPHPINITIHSSLFLVSLLDSHSSKFLRNLFSPSLSLSISLILFSDFLFQNKFFYESFKVLNVVSQGIPLVGYPPKEVMDKYWFIMGYYFLREGSYYSFMNCINKENYKRFGSKGDFKKILKIIKIKNEGNEFKKLLLKRKSGEVREGIWGWCIEDDSEDKGDSKDDQGSKGEDKEDYPHTINTQSLISKLVPFSYWDLYFDSLDQEIDFKDFNFISFLKKNNLDFEIKGSKIKIGKYKFKSISDKIYDIIEKYKEEDSRDKYRDVKDMAKDKDRDTTPLKNTTTTHLKNTPLKKPTLKKPTPTPSLKKPLFKDNFSLNKSKFKIYSLILSKSKKNFKMKNEILLKNRKNQFENLKIKEEEKRERLRNYYEIVKELIKEIKSNDIKNRDRDVDHSRDTTTREIKDIKDYIYPNKPSKTNWRDLEVNDLQKTTYTGRQYRTKQREDDILSSRTISSFDRTEEEESKGSKVYKPNMNIKDLKILRQDGDSKGDGKDDSREDSKGKYIPPHLRK</sequence>
<evidence type="ECO:0000313" key="4">
    <source>
        <dbReference type="Proteomes" id="UP000016927"/>
    </source>
</evidence>
<feature type="region of interest" description="Disordered" evidence="2">
    <location>
        <begin position="257"/>
        <end position="278"/>
    </location>
</feature>
<feature type="compositionally biased region" description="Basic and acidic residues" evidence="2">
    <location>
        <begin position="260"/>
        <end position="278"/>
    </location>
</feature>
<proteinExistence type="predicted"/>
<feature type="region of interest" description="Disordered" evidence="2">
    <location>
        <begin position="366"/>
        <end position="405"/>
    </location>
</feature>
<evidence type="ECO:0000313" key="3">
    <source>
        <dbReference type="EMBL" id="EOB14944.1"/>
    </source>
</evidence>
<feature type="region of interest" description="Disordered" evidence="2">
    <location>
        <begin position="549"/>
        <end position="610"/>
    </location>
</feature>
<accession>R0MAH2</accession>
<evidence type="ECO:0000256" key="2">
    <source>
        <dbReference type="SAM" id="MobiDB-lite"/>
    </source>
</evidence>
<dbReference type="HOGENOM" id="CLU_031137_0_0_1"/>
<reference evidence="3 4" key="1">
    <citation type="journal article" date="2013" name="BMC Genomics">
        <title>Comparative genomics of parasitic silkworm microsporidia reveal an association between genome expansion and host adaptation.</title>
        <authorList>
            <person name="Pan G."/>
            <person name="Xu J."/>
            <person name="Li T."/>
            <person name="Xia Q."/>
            <person name="Liu S.L."/>
            <person name="Zhang G."/>
            <person name="Li S."/>
            <person name="Li C."/>
            <person name="Liu H."/>
            <person name="Yang L."/>
            <person name="Liu T."/>
            <person name="Zhang X."/>
            <person name="Wu Z."/>
            <person name="Fan W."/>
            <person name="Dang X."/>
            <person name="Xiang H."/>
            <person name="Tao M."/>
            <person name="Li Y."/>
            <person name="Hu J."/>
            <person name="Li Z."/>
            <person name="Lin L."/>
            <person name="Luo J."/>
            <person name="Geng L."/>
            <person name="Wang L."/>
            <person name="Long M."/>
            <person name="Wan Y."/>
            <person name="He N."/>
            <person name="Zhang Z."/>
            <person name="Lu C."/>
            <person name="Keeling P.J."/>
            <person name="Wang J."/>
            <person name="Xiang Z."/>
            <person name="Zhou Z."/>
        </authorList>
    </citation>
    <scope>NUCLEOTIDE SEQUENCE [LARGE SCALE GENOMIC DNA]</scope>
    <source>
        <strain evidence="4">CQ1 / CVCC 102059</strain>
    </source>
</reference>
<feature type="compositionally biased region" description="Low complexity" evidence="2">
    <location>
        <begin position="378"/>
        <end position="405"/>
    </location>
</feature>
<evidence type="ECO:0000256" key="1">
    <source>
        <dbReference type="SAM" id="Coils"/>
    </source>
</evidence>
<keyword evidence="1" id="KW-0175">Coiled coil</keyword>
<protein>
    <submittedName>
        <fullName evidence="3">Uncharacterized protein</fullName>
    </submittedName>
</protein>
<dbReference type="EMBL" id="KB908919">
    <property type="protein sequence ID" value="EOB14944.1"/>
    <property type="molecule type" value="Genomic_DNA"/>
</dbReference>
<feature type="compositionally biased region" description="Basic and acidic residues" evidence="2">
    <location>
        <begin position="576"/>
        <end position="601"/>
    </location>
</feature>